<evidence type="ECO:0000256" key="2">
    <source>
        <dbReference type="ARBA" id="ARBA00022643"/>
    </source>
</evidence>
<feature type="compositionally biased region" description="Polar residues" evidence="4">
    <location>
        <begin position="49"/>
        <end position="62"/>
    </location>
</feature>
<evidence type="ECO:0000313" key="6">
    <source>
        <dbReference type="EMBL" id="MDI1490568.1"/>
    </source>
</evidence>
<evidence type="ECO:0000313" key="7">
    <source>
        <dbReference type="Proteomes" id="UP001161017"/>
    </source>
</evidence>
<dbReference type="AlphaFoldDB" id="A0AA43QTH0"/>
<evidence type="ECO:0000256" key="3">
    <source>
        <dbReference type="ARBA" id="ARBA00022991"/>
    </source>
</evidence>
<proteinExistence type="predicted"/>
<evidence type="ECO:0000259" key="5">
    <source>
        <dbReference type="PROSITE" id="PS50113"/>
    </source>
</evidence>
<dbReference type="PROSITE" id="PS50113">
    <property type="entry name" value="PAC"/>
    <property type="match status" value="1"/>
</dbReference>
<dbReference type="PANTHER" id="PTHR47429">
    <property type="entry name" value="PROTEIN TWIN LOV 1"/>
    <property type="match status" value="1"/>
</dbReference>
<protein>
    <recommendedName>
        <fullName evidence="5">PAC domain-containing protein</fullName>
    </recommendedName>
</protein>
<dbReference type="InterPro" id="IPR000014">
    <property type="entry name" value="PAS"/>
</dbReference>
<keyword evidence="2" id="KW-0288">FMN</keyword>
<dbReference type="InterPro" id="IPR000700">
    <property type="entry name" value="PAS-assoc_C"/>
</dbReference>
<sequence>MAAQGKGQLPNGHANTPEHLSPQPQGKVQERSQDSSFSNGSDTREYNAPPSSFSIPKQSGSTERAPDGLADFFSPEVFQVVLHNPTTAHRLLKFSQARMCGENMEFLEKVTTIMTEIHQSYTSNEAPKQLGVNVNILRRINAEIKERTASTLPSMEVVFSDAQSEVEGLLRTAGNYTDRSATKRLRASIEAREETVELLLNYRKNGEPFWNLLYVAPLYDAKGKLTFYIGGQINCSTTIRSNTDVLRILSMSDDVEDDRDTASEIQPVKSTRRGLFGFSRKASTPQVPQSTRNVEVRDAGMEPALLKQIEKMNFRSQMELFYTAYSKYLIIKYDSFNIQHYSQGVVDLLGISNTSGHEFLGNNVFKFLAQHTTALPREFKSKVQYALKHGQAISASINLFTLRSITKKRDDKFFTHWTPTKDENGQVRYVVLTLSSSLYE</sequence>
<keyword evidence="1" id="KW-0285">Flavoprotein</keyword>
<comment type="caution">
    <text evidence="6">The sequence shown here is derived from an EMBL/GenBank/DDBJ whole genome shotgun (WGS) entry which is preliminary data.</text>
</comment>
<reference evidence="6" key="1">
    <citation type="journal article" date="2023" name="Genome Biol. Evol.">
        <title>First Whole Genome Sequence and Flow Cytometry Genome Size Data for the Lichen-Forming Fungus Ramalina farinacea (Ascomycota).</title>
        <authorList>
            <person name="Llewellyn T."/>
            <person name="Mian S."/>
            <person name="Hill R."/>
            <person name="Leitch I.J."/>
            <person name="Gaya E."/>
        </authorList>
    </citation>
    <scope>NUCLEOTIDE SEQUENCE</scope>
    <source>
        <strain evidence="6">LIQ254RAFAR</strain>
    </source>
</reference>
<dbReference type="SUPFAM" id="SSF48097">
    <property type="entry name" value="Regulator of G-protein signaling, RGS"/>
    <property type="match status" value="1"/>
</dbReference>
<organism evidence="6 7">
    <name type="scientific">Ramalina farinacea</name>
    <dbReference type="NCBI Taxonomy" id="258253"/>
    <lineage>
        <taxon>Eukaryota</taxon>
        <taxon>Fungi</taxon>
        <taxon>Dikarya</taxon>
        <taxon>Ascomycota</taxon>
        <taxon>Pezizomycotina</taxon>
        <taxon>Lecanoromycetes</taxon>
        <taxon>OSLEUM clade</taxon>
        <taxon>Lecanoromycetidae</taxon>
        <taxon>Lecanorales</taxon>
        <taxon>Lecanorineae</taxon>
        <taxon>Ramalinaceae</taxon>
        <taxon>Ramalina</taxon>
    </lineage>
</organism>
<evidence type="ECO:0000256" key="1">
    <source>
        <dbReference type="ARBA" id="ARBA00022630"/>
    </source>
</evidence>
<keyword evidence="3" id="KW-0157">Chromophore</keyword>
<dbReference type="SUPFAM" id="SSF55785">
    <property type="entry name" value="PYP-like sensor domain (PAS domain)"/>
    <property type="match status" value="1"/>
</dbReference>
<evidence type="ECO:0000256" key="4">
    <source>
        <dbReference type="SAM" id="MobiDB-lite"/>
    </source>
</evidence>
<dbReference type="InterPro" id="IPR036305">
    <property type="entry name" value="RGS_sf"/>
</dbReference>
<feature type="domain" description="PAC" evidence="5">
    <location>
        <begin position="194"/>
        <end position="247"/>
    </location>
</feature>
<gene>
    <name evidence="6" type="ORF">OHK93_001772</name>
</gene>
<name>A0AA43QTH0_9LECA</name>
<dbReference type="InterPro" id="IPR035965">
    <property type="entry name" value="PAS-like_dom_sf"/>
</dbReference>
<dbReference type="Proteomes" id="UP001161017">
    <property type="component" value="Unassembled WGS sequence"/>
</dbReference>
<dbReference type="EMBL" id="JAPUFD010000012">
    <property type="protein sequence ID" value="MDI1490568.1"/>
    <property type="molecule type" value="Genomic_DNA"/>
</dbReference>
<keyword evidence="7" id="KW-1185">Reference proteome</keyword>
<dbReference type="GO" id="GO:0005634">
    <property type="term" value="C:nucleus"/>
    <property type="evidence" value="ECO:0007669"/>
    <property type="project" value="TreeGrafter"/>
</dbReference>
<feature type="region of interest" description="Disordered" evidence="4">
    <location>
        <begin position="1"/>
        <end position="68"/>
    </location>
</feature>
<dbReference type="PANTHER" id="PTHR47429:SF2">
    <property type="entry name" value="PROTEIN TWIN LOV 1"/>
    <property type="match status" value="1"/>
</dbReference>
<accession>A0AA43QTH0</accession>
<dbReference type="Pfam" id="PF13426">
    <property type="entry name" value="PAS_9"/>
    <property type="match status" value="2"/>
</dbReference>
<dbReference type="Gene3D" id="3.30.450.20">
    <property type="entry name" value="PAS domain"/>
    <property type="match status" value="1"/>
</dbReference>